<sequence>MNICPGFVQIVTDSSIEFKSGTGRRERKVGTKFENDRGTWIESVTRFETMNSARIRAEGGNKIGNATVTLINIKKKEYILCSRGLSRGRKASIT</sequence>
<name>A0A4C1TU01_EUMVA</name>
<comment type="caution">
    <text evidence="1">The sequence shown here is derived from an EMBL/GenBank/DDBJ whole genome shotgun (WGS) entry which is preliminary data.</text>
</comment>
<evidence type="ECO:0000313" key="1">
    <source>
        <dbReference type="EMBL" id="GBP17492.1"/>
    </source>
</evidence>
<dbReference type="Proteomes" id="UP000299102">
    <property type="component" value="Unassembled WGS sequence"/>
</dbReference>
<gene>
    <name evidence="1" type="ORF">EVAR_8840_1</name>
</gene>
<evidence type="ECO:0000313" key="2">
    <source>
        <dbReference type="Proteomes" id="UP000299102"/>
    </source>
</evidence>
<accession>A0A4C1TU01</accession>
<keyword evidence="2" id="KW-1185">Reference proteome</keyword>
<reference evidence="1 2" key="1">
    <citation type="journal article" date="2019" name="Commun. Biol.">
        <title>The bagworm genome reveals a unique fibroin gene that provides high tensile strength.</title>
        <authorList>
            <person name="Kono N."/>
            <person name="Nakamura H."/>
            <person name="Ohtoshi R."/>
            <person name="Tomita M."/>
            <person name="Numata K."/>
            <person name="Arakawa K."/>
        </authorList>
    </citation>
    <scope>NUCLEOTIDE SEQUENCE [LARGE SCALE GENOMIC DNA]</scope>
</reference>
<proteinExistence type="predicted"/>
<protein>
    <submittedName>
        <fullName evidence="1">Uncharacterized protein</fullName>
    </submittedName>
</protein>
<dbReference type="EMBL" id="BGZK01000087">
    <property type="protein sequence ID" value="GBP17492.1"/>
    <property type="molecule type" value="Genomic_DNA"/>
</dbReference>
<organism evidence="1 2">
    <name type="scientific">Eumeta variegata</name>
    <name type="common">Bagworm moth</name>
    <name type="synonym">Eumeta japonica</name>
    <dbReference type="NCBI Taxonomy" id="151549"/>
    <lineage>
        <taxon>Eukaryota</taxon>
        <taxon>Metazoa</taxon>
        <taxon>Ecdysozoa</taxon>
        <taxon>Arthropoda</taxon>
        <taxon>Hexapoda</taxon>
        <taxon>Insecta</taxon>
        <taxon>Pterygota</taxon>
        <taxon>Neoptera</taxon>
        <taxon>Endopterygota</taxon>
        <taxon>Lepidoptera</taxon>
        <taxon>Glossata</taxon>
        <taxon>Ditrysia</taxon>
        <taxon>Tineoidea</taxon>
        <taxon>Psychidae</taxon>
        <taxon>Oiketicinae</taxon>
        <taxon>Eumeta</taxon>
    </lineage>
</organism>
<dbReference type="AlphaFoldDB" id="A0A4C1TU01"/>